<evidence type="ECO:0000313" key="4">
    <source>
        <dbReference type="EMBL" id="GCC17006.1"/>
    </source>
</evidence>
<dbReference type="InterPro" id="IPR013783">
    <property type="entry name" value="Ig-like_fold"/>
</dbReference>
<keyword evidence="2" id="KW-1064">Adaptive immunity</keyword>
<dbReference type="OrthoDB" id="8947657at2759"/>
<dbReference type="EMBL" id="BEZZ01005318">
    <property type="protein sequence ID" value="GCC17006.1"/>
    <property type="molecule type" value="Genomic_DNA"/>
</dbReference>
<accession>A0A401RFY3</accession>
<dbReference type="PANTHER" id="PTHR19367:SF45">
    <property type="entry name" value="IG-LIKE DOMAIN-CONTAINING PROTEIN"/>
    <property type="match status" value="1"/>
</dbReference>
<evidence type="ECO:0000256" key="1">
    <source>
        <dbReference type="ARBA" id="ARBA00022729"/>
    </source>
</evidence>
<gene>
    <name evidence="4" type="ORF">chiPu_0021948</name>
</gene>
<dbReference type="PANTHER" id="PTHR19367">
    <property type="entry name" value="T-CELL RECEPTOR ALPHA CHAIN V REGION"/>
    <property type="match status" value="1"/>
</dbReference>
<dbReference type="OMA" id="IVRRNSW"/>
<reference evidence="4 5" key="1">
    <citation type="journal article" date="2018" name="Nat. Ecol. Evol.">
        <title>Shark genomes provide insights into elasmobranch evolution and the origin of vertebrates.</title>
        <authorList>
            <person name="Hara Y"/>
            <person name="Yamaguchi K"/>
            <person name="Onimaru K"/>
            <person name="Kadota M"/>
            <person name="Koyanagi M"/>
            <person name="Keeley SD"/>
            <person name="Tatsumi K"/>
            <person name="Tanaka K"/>
            <person name="Motone F"/>
            <person name="Kageyama Y"/>
            <person name="Nozu R"/>
            <person name="Adachi N"/>
            <person name="Nishimura O"/>
            <person name="Nakagawa R"/>
            <person name="Tanegashima C"/>
            <person name="Kiyatake I"/>
            <person name="Matsumoto R"/>
            <person name="Murakumo K"/>
            <person name="Nishida K"/>
            <person name="Terakita A"/>
            <person name="Kuratani S"/>
            <person name="Sato K"/>
            <person name="Hyodo S Kuraku.S."/>
        </authorList>
    </citation>
    <scope>NUCLEOTIDE SEQUENCE [LARGE SCALE GENOMIC DNA]</scope>
</reference>
<organism evidence="4 5">
    <name type="scientific">Chiloscyllium punctatum</name>
    <name type="common">Brownbanded bambooshark</name>
    <name type="synonym">Hemiscyllium punctatum</name>
    <dbReference type="NCBI Taxonomy" id="137246"/>
    <lineage>
        <taxon>Eukaryota</taxon>
        <taxon>Metazoa</taxon>
        <taxon>Chordata</taxon>
        <taxon>Craniata</taxon>
        <taxon>Vertebrata</taxon>
        <taxon>Chondrichthyes</taxon>
        <taxon>Elasmobranchii</taxon>
        <taxon>Galeomorphii</taxon>
        <taxon>Galeoidea</taxon>
        <taxon>Orectolobiformes</taxon>
        <taxon>Hemiscylliidae</taxon>
        <taxon>Chiloscyllium</taxon>
    </lineage>
</organism>
<evidence type="ECO:0000256" key="3">
    <source>
        <dbReference type="ARBA" id="ARBA00023319"/>
    </source>
</evidence>
<evidence type="ECO:0000313" key="5">
    <source>
        <dbReference type="Proteomes" id="UP000287033"/>
    </source>
</evidence>
<keyword evidence="2" id="KW-0391">Immunity</keyword>
<evidence type="ECO:0008006" key="6">
    <source>
        <dbReference type="Google" id="ProtNLM"/>
    </source>
</evidence>
<feature type="non-terminal residue" evidence="4">
    <location>
        <position position="85"/>
    </location>
</feature>
<comment type="caution">
    <text evidence="4">The sequence shown here is derived from an EMBL/GenBank/DDBJ whole genome shotgun (WGS) entry which is preliminary data.</text>
</comment>
<dbReference type="Proteomes" id="UP000287033">
    <property type="component" value="Unassembled WGS sequence"/>
</dbReference>
<keyword evidence="5" id="KW-1185">Reference proteome</keyword>
<sequence length="85" mass="9569">MEAKMELRDKALRLTGKSNLSQADSVTQSLSSDPVTEGEVVKLNCTYDTTLSSYVLFWYRQRPGIQPEYLLRKDTNGNVRKAALA</sequence>
<dbReference type="InterPro" id="IPR051287">
    <property type="entry name" value="TCR_variable_region"/>
</dbReference>
<proteinExistence type="predicted"/>
<dbReference type="InterPro" id="IPR036179">
    <property type="entry name" value="Ig-like_dom_sf"/>
</dbReference>
<dbReference type="STRING" id="137246.A0A401RFY3"/>
<keyword evidence="3" id="KW-0393">Immunoglobulin domain</keyword>
<dbReference type="GO" id="GO:0002250">
    <property type="term" value="P:adaptive immune response"/>
    <property type="evidence" value="ECO:0007669"/>
    <property type="project" value="UniProtKB-KW"/>
</dbReference>
<keyword evidence="1" id="KW-0732">Signal</keyword>
<evidence type="ECO:0000256" key="2">
    <source>
        <dbReference type="ARBA" id="ARBA00023130"/>
    </source>
</evidence>
<name>A0A401RFY3_CHIPU</name>
<dbReference type="Gene3D" id="2.60.40.10">
    <property type="entry name" value="Immunoglobulins"/>
    <property type="match status" value="1"/>
</dbReference>
<dbReference type="AlphaFoldDB" id="A0A401RFY3"/>
<dbReference type="SUPFAM" id="SSF48726">
    <property type="entry name" value="Immunoglobulin"/>
    <property type="match status" value="1"/>
</dbReference>
<protein>
    <recommendedName>
        <fullName evidence="6">Ig-like domain-containing protein</fullName>
    </recommendedName>
</protein>